<gene>
    <name evidence="2" type="primary">Dana\GF12844</name>
    <name evidence="2" type="synonym">dana_GLEANR_12862</name>
    <name evidence="2" type="ORF">GF12844</name>
</gene>
<evidence type="ECO:0000313" key="3">
    <source>
        <dbReference type="Proteomes" id="UP000007801"/>
    </source>
</evidence>
<dbReference type="InterPro" id="IPR029249">
    <property type="entry name" value="Rotatin_N"/>
</dbReference>
<dbReference type="GO" id="GO:0036064">
    <property type="term" value="C:ciliary basal body"/>
    <property type="evidence" value="ECO:0007669"/>
    <property type="project" value="EnsemblMetazoa"/>
</dbReference>
<dbReference type="CTD" id="36341"/>
<proteinExistence type="predicted"/>
<dbReference type="GO" id="GO:0061823">
    <property type="term" value="C:ring centriole"/>
    <property type="evidence" value="ECO:0007669"/>
    <property type="project" value="EnsemblMetazoa"/>
</dbReference>
<dbReference type="GO" id="GO:0010457">
    <property type="term" value="P:centriole-centriole cohesion"/>
    <property type="evidence" value="ECO:0007669"/>
    <property type="project" value="EnsemblMetazoa"/>
</dbReference>
<dbReference type="KEGG" id="dan:6495690"/>
<dbReference type="GO" id="GO:0032053">
    <property type="term" value="P:ciliary basal body organization"/>
    <property type="evidence" value="ECO:0007669"/>
    <property type="project" value="EnsemblMetazoa"/>
</dbReference>
<dbReference type="GeneID" id="6495690"/>
<name>B3MCB1_DROAN</name>
<dbReference type="GO" id="GO:0005814">
    <property type="term" value="C:centriole"/>
    <property type="evidence" value="ECO:0007669"/>
    <property type="project" value="EnsemblMetazoa"/>
</dbReference>
<dbReference type="PANTHER" id="PTHR31691">
    <property type="entry name" value="ROTATIN"/>
    <property type="match status" value="1"/>
</dbReference>
<dbReference type="Proteomes" id="UP000007801">
    <property type="component" value="Unassembled WGS sequence"/>
</dbReference>
<organism evidence="2 3">
    <name type="scientific">Drosophila ananassae</name>
    <name type="common">Fruit fly</name>
    <dbReference type="NCBI Taxonomy" id="7217"/>
    <lineage>
        <taxon>Eukaryota</taxon>
        <taxon>Metazoa</taxon>
        <taxon>Ecdysozoa</taxon>
        <taxon>Arthropoda</taxon>
        <taxon>Hexapoda</taxon>
        <taxon>Insecta</taxon>
        <taxon>Pterygota</taxon>
        <taxon>Neoptera</taxon>
        <taxon>Endopterygota</taxon>
        <taxon>Diptera</taxon>
        <taxon>Brachycera</taxon>
        <taxon>Muscomorpha</taxon>
        <taxon>Ephydroidea</taxon>
        <taxon>Drosophilidae</taxon>
        <taxon>Drosophila</taxon>
        <taxon>Sophophora</taxon>
    </lineage>
</organism>
<sequence>MSSKQCMSLQLADPHLAKLTSESEEIRMRALEQVETRFIRCLSLGEPLQFKPVLLLKQLIRWFGYTPLLAADRVLAMLLELLRSKYSDAVIRKIPQSRLETELAKVRRILGSEESKRVMDLMEDLELQVIDLYDVARENPARFSVCTVDLTSTGSEASSGSRISQLEANLTPEDYEPAWTQPSVDDVMSMKCMLDMPYSETEPDGIDVQVKVSHLAIRLSDYPAEYLLQTPFIFLHLVRLQRHAVATIGHINRALVACLKQFQRRIQVRRNTLSYAASLDPPGKRGKQLKIESALRVLMDSCTKILNLMLFHSTTHNWHMLELCVEAIRTYDVLNTRVSPLATERFAHMVRKLLSYCNTVEGKDMAKLVETLTIPRLQSLIYNGLLQDTVALNLTYDKDINRVHAKSLIQPIVLDSSYLSCVPDRMKSLSNLICALSAEPSASEQQLIRLKRAYSIALNQLIPKTRMGAVQLLHSHKQICLVVNQMGSETLVKLLFDAILECTPLYVGNAQLRKEADSLLLNLLDMPDQHLREYVYRLMPRPVVSHFHSFMNKTAYMPGCNNLDLARHHILGLPLSSKVLRKLILDSWDPNAPDQIAQWCIDYPTMFLKLHCVLPDADFHQMFQVVLPVLSLMVSRSITNNQLHKILWQLFEPDVTCLEPPVMLRGYVCYLYHSDAQLRRDATAKVAYLLQYQDYMNKYRPVIDELPNEIFIHGLELFETSVDYNTVFTERTEEPFQGQRSLDALLRLLQTKDLKPSIRKSTLAQLNVLLQNWKACEDFSTREEGYRLILETLHNSLKKDSPGDPADILLPAVSILMKLMFQSSRFRREIAGTFEVYVCLLRGLLLLPHETQLRNDGSVCLFQMLWYESITATEDKLVLDVDLTTIKVPINCELDTTLKPTIVAEGVSLEEQLQETHFNGDSLRAAQHWRLYAAHRICQNPVNITQDAVQFLDMSDTLKVKVSDVALVQASQLDIQLRNHLTAASNCSNHKDLEKIVSELQLFLVLMRNAVPASEGTALWQLIHKYMRSVPGNVDDADVYQAILNLCLSCLRFCLPQVMSGLNKAFESDPHHSVMLLLHNRSISLDLLCLISQCLLHLIAAQHCSIETNWHGKLFMQLTEEARAHFDLRQLQHVRCFLRILRRLSERELHFSEAQLLDYCENFIQLSNDLRTSTQTGAQWQRDCLQIICQLQGHVERLPCGQNTADDEGMTFKVLRYLLGMCGHSDSEVRALSWVVMANWITARSVEITGVLSRLDYLPGGLPACCLTTMLDVHEVMLVRELAGRVFILLMPLIGADACIELLRIHNFLKEAHAALKAFHVTPWIATELAGPQHSSEILSCYVGICSQLVVLRPEWCATLCEHSFMNCLSDIMKIPPPPVSFSTAFLELCVGHICELYALCYRDNFEFLQRTICRDSVLLQSFLALTNDVLDLDFPEHMLVQLFKLFLVFCKDSNAHEFICEQLVQQPALFLDFFLYGLHLSYKDTPFQRYTLSSLSMVFIKAQNAPEKTSLLKELELYVLPLDDLMPSDEEEKGLKAQENAVNTISNQLISVCMHSPSSKGETETPSPKSPTPLKFTNAAVLIYHRLDRLFEFHYPPKTFNFLHPPSAGHVQICETLGGLLKLSPWAVHAARQLKLLDRVLNILDTFLSDTNIGNACTYVKRVGAHKSRDILSNLLVLLNMLAQWHSSHHAVITQPAMAVTTVKLLIRMWPWLSHSAPLKKLTVQLAMFLSEHSFEICKQISLVHSGQSHSLLQLMARVADHETTRKETSHSAGNQCVVPALRVMINCCSSAEGRLSLSKMHVLDMFDTILPSTASTINSLNVAKGLKPLVFNAWLGFWEVYSRYDVGAKVCHLHSLITAVRYSTPLNYMRILCLRILRNMCFFSGNRAQLVETSEFINLLRDIINQPVRDLDGAGDSKSHLSSLEEHRLSVLMVWKLFCFGAKYKGMLRGTKLLKMLTGLRLQLTVLKIEKPDRYSDIPYAEDVAGLLKNIHESLQQ</sequence>
<reference evidence="2 3" key="1">
    <citation type="journal article" date="2007" name="Nature">
        <title>Evolution of genes and genomes on the Drosophila phylogeny.</title>
        <authorList>
            <consortium name="Drosophila 12 Genomes Consortium"/>
            <person name="Clark A.G."/>
            <person name="Eisen M.B."/>
            <person name="Smith D.R."/>
            <person name="Bergman C.M."/>
            <person name="Oliver B."/>
            <person name="Markow T.A."/>
            <person name="Kaufman T.C."/>
            <person name="Kellis M."/>
            <person name="Gelbart W."/>
            <person name="Iyer V.N."/>
            <person name="Pollard D.A."/>
            <person name="Sackton T.B."/>
            <person name="Larracuente A.M."/>
            <person name="Singh N.D."/>
            <person name="Abad J.P."/>
            <person name="Abt D.N."/>
            <person name="Adryan B."/>
            <person name="Aguade M."/>
            <person name="Akashi H."/>
            <person name="Anderson W.W."/>
            <person name="Aquadro C.F."/>
            <person name="Ardell D.H."/>
            <person name="Arguello R."/>
            <person name="Artieri C.G."/>
            <person name="Barbash D.A."/>
            <person name="Barker D."/>
            <person name="Barsanti P."/>
            <person name="Batterham P."/>
            <person name="Batzoglou S."/>
            <person name="Begun D."/>
            <person name="Bhutkar A."/>
            <person name="Blanco E."/>
            <person name="Bosak S.A."/>
            <person name="Bradley R.K."/>
            <person name="Brand A.D."/>
            <person name="Brent M.R."/>
            <person name="Brooks A.N."/>
            <person name="Brown R.H."/>
            <person name="Butlin R.K."/>
            <person name="Caggese C."/>
            <person name="Calvi B.R."/>
            <person name="Bernardo de Carvalho A."/>
            <person name="Caspi A."/>
            <person name="Castrezana S."/>
            <person name="Celniker S.E."/>
            <person name="Chang J.L."/>
            <person name="Chapple C."/>
            <person name="Chatterji S."/>
            <person name="Chinwalla A."/>
            <person name="Civetta A."/>
            <person name="Clifton S.W."/>
            <person name="Comeron J.M."/>
            <person name="Costello J.C."/>
            <person name="Coyne J.A."/>
            <person name="Daub J."/>
            <person name="David R.G."/>
            <person name="Delcher A.L."/>
            <person name="Delehaunty K."/>
            <person name="Do C.B."/>
            <person name="Ebling H."/>
            <person name="Edwards K."/>
            <person name="Eickbush T."/>
            <person name="Evans J.D."/>
            <person name="Filipski A."/>
            <person name="Findeiss S."/>
            <person name="Freyhult E."/>
            <person name="Fulton L."/>
            <person name="Fulton R."/>
            <person name="Garcia A.C."/>
            <person name="Gardiner A."/>
            <person name="Garfield D.A."/>
            <person name="Garvin B.E."/>
            <person name="Gibson G."/>
            <person name="Gilbert D."/>
            <person name="Gnerre S."/>
            <person name="Godfrey J."/>
            <person name="Good R."/>
            <person name="Gotea V."/>
            <person name="Gravely B."/>
            <person name="Greenberg A.J."/>
            <person name="Griffiths-Jones S."/>
            <person name="Gross S."/>
            <person name="Guigo R."/>
            <person name="Gustafson E.A."/>
            <person name="Haerty W."/>
            <person name="Hahn M.W."/>
            <person name="Halligan D.L."/>
            <person name="Halpern A.L."/>
            <person name="Halter G.M."/>
            <person name="Han M.V."/>
            <person name="Heger A."/>
            <person name="Hillier L."/>
            <person name="Hinrichs A.S."/>
            <person name="Holmes I."/>
            <person name="Hoskins R.A."/>
            <person name="Hubisz M.J."/>
            <person name="Hultmark D."/>
            <person name="Huntley M.A."/>
            <person name="Jaffe D.B."/>
            <person name="Jagadeeshan S."/>
            <person name="Jeck W.R."/>
            <person name="Johnson J."/>
            <person name="Jones C.D."/>
            <person name="Jordan W.C."/>
            <person name="Karpen G.H."/>
            <person name="Kataoka E."/>
            <person name="Keightley P.D."/>
            <person name="Kheradpour P."/>
            <person name="Kirkness E.F."/>
            <person name="Koerich L.B."/>
            <person name="Kristiansen K."/>
            <person name="Kudrna D."/>
            <person name="Kulathinal R.J."/>
            <person name="Kumar S."/>
            <person name="Kwok R."/>
            <person name="Lander E."/>
            <person name="Langley C.H."/>
            <person name="Lapoint R."/>
            <person name="Lazzaro B.P."/>
            <person name="Lee S.J."/>
            <person name="Levesque L."/>
            <person name="Li R."/>
            <person name="Lin C.F."/>
            <person name="Lin M.F."/>
            <person name="Lindblad-Toh K."/>
            <person name="Llopart A."/>
            <person name="Long M."/>
            <person name="Low L."/>
            <person name="Lozovsky E."/>
            <person name="Lu J."/>
            <person name="Luo M."/>
            <person name="Machado C.A."/>
            <person name="Makalowski W."/>
            <person name="Marzo M."/>
            <person name="Matsuda M."/>
            <person name="Matzkin L."/>
            <person name="McAllister B."/>
            <person name="McBride C.S."/>
            <person name="McKernan B."/>
            <person name="McKernan K."/>
            <person name="Mendez-Lago M."/>
            <person name="Minx P."/>
            <person name="Mollenhauer M.U."/>
            <person name="Montooth K."/>
            <person name="Mount S.M."/>
            <person name="Mu X."/>
            <person name="Myers E."/>
            <person name="Negre B."/>
            <person name="Newfeld S."/>
            <person name="Nielsen R."/>
            <person name="Noor M.A."/>
            <person name="O'Grady P."/>
            <person name="Pachter L."/>
            <person name="Papaceit M."/>
            <person name="Parisi M.J."/>
            <person name="Parisi M."/>
            <person name="Parts L."/>
            <person name="Pedersen J.S."/>
            <person name="Pesole G."/>
            <person name="Phillippy A.M."/>
            <person name="Ponting C.P."/>
            <person name="Pop M."/>
            <person name="Porcelli D."/>
            <person name="Powell J.R."/>
            <person name="Prohaska S."/>
            <person name="Pruitt K."/>
            <person name="Puig M."/>
            <person name="Quesneville H."/>
            <person name="Ram K.R."/>
            <person name="Rand D."/>
            <person name="Rasmussen M.D."/>
            <person name="Reed L.K."/>
            <person name="Reenan R."/>
            <person name="Reily A."/>
            <person name="Remington K.A."/>
            <person name="Rieger T.T."/>
            <person name="Ritchie M.G."/>
            <person name="Robin C."/>
            <person name="Rogers Y.H."/>
            <person name="Rohde C."/>
            <person name="Rozas J."/>
            <person name="Rubenfield M.J."/>
            <person name="Ruiz A."/>
            <person name="Russo S."/>
            <person name="Salzberg S.L."/>
            <person name="Sanchez-Gracia A."/>
            <person name="Saranga D.J."/>
            <person name="Sato H."/>
            <person name="Schaeffer S.W."/>
            <person name="Schatz M.C."/>
            <person name="Schlenke T."/>
            <person name="Schwartz R."/>
            <person name="Segarra C."/>
            <person name="Singh R.S."/>
            <person name="Sirot L."/>
            <person name="Sirota M."/>
            <person name="Sisneros N.B."/>
            <person name="Smith C.D."/>
            <person name="Smith T.F."/>
            <person name="Spieth J."/>
            <person name="Stage D.E."/>
            <person name="Stark A."/>
            <person name="Stephan W."/>
            <person name="Strausberg R.L."/>
            <person name="Strempel S."/>
            <person name="Sturgill D."/>
            <person name="Sutton G."/>
            <person name="Sutton G.G."/>
            <person name="Tao W."/>
            <person name="Teichmann S."/>
            <person name="Tobari Y.N."/>
            <person name="Tomimura Y."/>
            <person name="Tsolas J.M."/>
            <person name="Valente V.L."/>
            <person name="Venter E."/>
            <person name="Venter J.C."/>
            <person name="Vicario S."/>
            <person name="Vieira F.G."/>
            <person name="Vilella A.J."/>
            <person name="Villasante A."/>
            <person name="Walenz B."/>
            <person name="Wang J."/>
            <person name="Wasserman M."/>
            <person name="Watts T."/>
            <person name="Wilson D."/>
            <person name="Wilson R.K."/>
            <person name="Wing R.A."/>
            <person name="Wolfner M.F."/>
            <person name="Wong A."/>
            <person name="Wong G.K."/>
            <person name="Wu C.I."/>
            <person name="Wu G."/>
            <person name="Yamamoto D."/>
            <person name="Yang H.P."/>
            <person name="Yang S.P."/>
            <person name="Yorke J.A."/>
            <person name="Yoshida K."/>
            <person name="Zdobnov E."/>
            <person name="Zhang P."/>
            <person name="Zhang Y."/>
            <person name="Zimin A.V."/>
            <person name="Baldwin J."/>
            <person name="Abdouelleil A."/>
            <person name="Abdulkadir J."/>
            <person name="Abebe A."/>
            <person name="Abera B."/>
            <person name="Abreu J."/>
            <person name="Acer S.C."/>
            <person name="Aftuck L."/>
            <person name="Alexander A."/>
            <person name="An P."/>
            <person name="Anderson E."/>
            <person name="Anderson S."/>
            <person name="Arachi H."/>
            <person name="Azer M."/>
            <person name="Bachantsang P."/>
            <person name="Barry A."/>
            <person name="Bayul T."/>
            <person name="Berlin A."/>
            <person name="Bessette D."/>
            <person name="Bloom T."/>
            <person name="Blye J."/>
            <person name="Boguslavskiy L."/>
            <person name="Bonnet C."/>
            <person name="Boukhgalter B."/>
            <person name="Bourzgui I."/>
            <person name="Brown A."/>
            <person name="Cahill P."/>
            <person name="Channer S."/>
            <person name="Cheshatsang Y."/>
            <person name="Chuda L."/>
            <person name="Citroen M."/>
            <person name="Collymore A."/>
            <person name="Cooke P."/>
            <person name="Costello M."/>
            <person name="D'Aco K."/>
            <person name="Daza R."/>
            <person name="De Haan G."/>
            <person name="DeGray S."/>
            <person name="DeMaso C."/>
            <person name="Dhargay N."/>
            <person name="Dooley K."/>
            <person name="Dooley E."/>
            <person name="Doricent M."/>
            <person name="Dorje P."/>
            <person name="Dorjee K."/>
            <person name="Dupes A."/>
            <person name="Elong R."/>
            <person name="Falk J."/>
            <person name="Farina A."/>
            <person name="Faro S."/>
            <person name="Ferguson D."/>
            <person name="Fisher S."/>
            <person name="Foley C.D."/>
            <person name="Franke A."/>
            <person name="Friedrich D."/>
            <person name="Gadbois L."/>
            <person name="Gearin G."/>
            <person name="Gearin C.R."/>
            <person name="Giannoukos G."/>
            <person name="Goode T."/>
            <person name="Graham J."/>
            <person name="Grandbois E."/>
            <person name="Grewal S."/>
            <person name="Gyaltsen K."/>
            <person name="Hafez N."/>
            <person name="Hagos B."/>
            <person name="Hall J."/>
            <person name="Henson C."/>
            <person name="Hollinger A."/>
            <person name="Honan T."/>
            <person name="Huard M.D."/>
            <person name="Hughes L."/>
            <person name="Hurhula B."/>
            <person name="Husby M.E."/>
            <person name="Kamat A."/>
            <person name="Kanga B."/>
            <person name="Kashin S."/>
            <person name="Khazanovich D."/>
            <person name="Kisner P."/>
            <person name="Lance K."/>
            <person name="Lara M."/>
            <person name="Lee W."/>
            <person name="Lennon N."/>
            <person name="Letendre F."/>
            <person name="LeVine R."/>
            <person name="Lipovsky A."/>
            <person name="Liu X."/>
            <person name="Liu J."/>
            <person name="Liu S."/>
            <person name="Lokyitsang T."/>
            <person name="Lokyitsang Y."/>
            <person name="Lubonja R."/>
            <person name="Lui A."/>
            <person name="MacDonald P."/>
            <person name="Magnisalis V."/>
            <person name="Maru K."/>
            <person name="Matthews C."/>
            <person name="McCusker W."/>
            <person name="McDonough S."/>
            <person name="Mehta T."/>
            <person name="Meldrim J."/>
            <person name="Meneus L."/>
            <person name="Mihai O."/>
            <person name="Mihalev A."/>
            <person name="Mihova T."/>
            <person name="Mittelman R."/>
            <person name="Mlenga V."/>
            <person name="Montmayeur A."/>
            <person name="Mulrain L."/>
            <person name="Navidi A."/>
            <person name="Naylor J."/>
            <person name="Negash T."/>
            <person name="Nguyen T."/>
            <person name="Nguyen N."/>
            <person name="Nicol R."/>
            <person name="Norbu C."/>
            <person name="Norbu N."/>
            <person name="Novod N."/>
            <person name="O'Neill B."/>
            <person name="Osman S."/>
            <person name="Markiewicz E."/>
            <person name="Oyono O.L."/>
            <person name="Patti C."/>
            <person name="Phunkhang P."/>
            <person name="Pierre F."/>
            <person name="Priest M."/>
            <person name="Raghuraman S."/>
            <person name="Rege F."/>
            <person name="Reyes R."/>
            <person name="Rise C."/>
            <person name="Rogov P."/>
            <person name="Ross K."/>
            <person name="Ryan E."/>
            <person name="Settipalli S."/>
            <person name="Shea T."/>
            <person name="Sherpa N."/>
            <person name="Shi L."/>
            <person name="Shih D."/>
            <person name="Sparrow T."/>
            <person name="Spaulding J."/>
            <person name="Stalker J."/>
            <person name="Stange-Thomann N."/>
            <person name="Stavropoulos S."/>
            <person name="Stone C."/>
            <person name="Strader C."/>
            <person name="Tesfaye S."/>
            <person name="Thomson T."/>
            <person name="Thoulutsang Y."/>
            <person name="Thoulutsang D."/>
            <person name="Topham K."/>
            <person name="Topping I."/>
            <person name="Tsamla T."/>
            <person name="Vassiliev H."/>
            <person name="Vo A."/>
            <person name="Wangchuk T."/>
            <person name="Wangdi T."/>
            <person name="Weiand M."/>
            <person name="Wilkinson J."/>
            <person name="Wilson A."/>
            <person name="Yadav S."/>
            <person name="Young G."/>
            <person name="Yu Q."/>
            <person name="Zembek L."/>
            <person name="Zhong D."/>
            <person name="Zimmer A."/>
            <person name="Zwirko Z."/>
            <person name="Jaffe D.B."/>
            <person name="Alvarez P."/>
            <person name="Brockman W."/>
            <person name="Butler J."/>
            <person name="Chin C."/>
            <person name="Gnerre S."/>
            <person name="Grabherr M."/>
            <person name="Kleber M."/>
            <person name="Mauceli E."/>
            <person name="MacCallum I."/>
        </authorList>
    </citation>
    <scope>NUCLEOTIDE SEQUENCE [LARGE SCALE GENOMIC DNA]</scope>
    <source>
        <strain evidence="3">Tucson 14024-0371.13</strain>
    </source>
</reference>
<dbReference type="InterPro" id="IPR030791">
    <property type="entry name" value="Rotatin"/>
</dbReference>
<dbReference type="FunCoup" id="B3MCB1">
    <property type="interactions" value="7"/>
</dbReference>
<dbReference type="OMA" id="MINCCSC"/>
<feature type="domain" description="Rotatin N-terminal" evidence="1">
    <location>
        <begin position="25"/>
        <end position="125"/>
    </location>
</feature>
<accession>B3MCB1</accession>
<keyword evidence="3" id="KW-1185">Reference proteome</keyword>
<evidence type="ECO:0000313" key="2">
    <source>
        <dbReference type="EMBL" id="EDV36211.1"/>
    </source>
</evidence>
<dbReference type="Pfam" id="PF14726">
    <property type="entry name" value="RTTN_N"/>
    <property type="match status" value="1"/>
</dbReference>
<dbReference type="OrthoDB" id="428850at2759"/>
<dbReference type="GO" id="GO:0007099">
    <property type="term" value="P:centriole replication"/>
    <property type="evidence" value="ECO:0007669"/>
    <property type="project" value="EnsemblMetazoa"/>
</dbReference>
<dbReference type="InParanoid" id="B3MCB1"/>
<dbReference type="GO" id="GO:0005813">
    <property type="term" value="C:centrosome"/>
    <property type="evidence" value="ECO:0007669"/>
    <property type="project" value="InterPro"/>
</dbReference>
<dbReference type="HOGENOM" id="CLU_232193_0_0_1"/>
<dbReference type="PANTHER" id="PTHR31691:SF1">
    <property type="entry name" value="ROTATIN"/>
    <property type="match status" value="1"/>
</dbReference>
<evidence type="ECO:0000259" key="1">
    <source>
        <dbReference type="Pfam" id="PF14726"/>
    </source>
</evidence>
<dbReference type="STRING" id="7217.B3MCB1"/>
<dbReference type="PhylomeDB" id="B3MCB1"/>
<dbReference type="eggNOG" id="ENOG502QPM7">
    <property type="taxonomic scope" value="Eukaryota"/>
</dbReference>
<protein>
    <recommendedName>
        <fullName evidence="1">Rotatin N-terminal domain-containing protein</fullName>
    </recommendedName>
</protein>
<dbReference type="EMBL" id="CH902619">
    <property type="protein sequence ID" value="EDV36211.1"/>
    <property type="molecule type" value="Genomic_DNA"/>
</dbReference>